<dbReference type="OrthoDB" id="6386706at2"/>
<organism evidence="1 2">
    <name type="scientific">Paraglaciecola polaris LMG 21857</name>
    <dbReference type="NCBI Taxonomy" id="1129793"/>
    <lineage>
        <taxon>Bacteria</taxon>
        <taxon>Pseudomonadati</taxon>
        <taxon>Pseudomonadota</taxon>
        <taxon>Gammaproteobacteria</taxon>
        <taxon>Alteromonadales</taxon>
        <taxon>Alteromonadaceae</taxon>
        <taxon>Paraglaciecola</taxon>
    </lineage>
</organism>
<proteinExistence type="predicted"/>
<protein>
    <submittedName>
        <fullName evidence="1">Uncharacterized protein</fullName>
    </submittedName>
</protein>
<gene>
    <name evidence="1" type="ORF">GPLA_3065</name>
</gene>
<dbReference type="AlphaFoldDB" id="K6ZCY4"/>
<name>K6ZCY4_9ALTE</name>
<evidence type="ECO:0000313" key="1">
    <source>
        <dbReference type="EMBL" id="GAC33956.1"/>
    </source>
</evidence>
<dbReference type="EMBL" id="BAER01000083">
    <property type="protein sequence ID" value="GAC33956.1"/>
    <property type="molecule type" value="Genomic_DNA"/>
</dbReference>
<reference evidence="2" key="1">
    <citation type="journal article" date="2014" name="Environ. Microbiol.">
        <title>Comparative genomics of the marine bacterial genus Glaciecola reveals the high degree of genomic diversity and genomic characteristic for cold adaptation.</title>
        <authorList>
            <person name="Qin Q.L."/>
            <person name="Xie B.B."/>
            <person name="Yu Y."/>
            <person name="Shu Y.L."/>
            <person name="Rong J.C."/>
            <person name="Zhang Y.J."/>
            <person name="Zhao D.L."/>
            <person name="Chen X.L."/>
            <person name="Zhang X.Y."/>
            <person name="Chen B."/>
            <person name="Zhou B.C."/>
            <person name="Zhang Y.Z."/>
        </authorList>
    </citation>
    <scope>NUCLEOTIDE SEQUENCE [LARGE SCALE GENOMIC DNA]</scope>
    <source>
        <strain evidence="2">LMG 21857</strain>
    </source>
</reference>
<dbReference type="STRING" id="1129793.GPLA_3065"/>
<accession>K6ZCY4</accession>
<sequence length="147" mass="16251">MHQKFAFKTALGSCSIRVSKDIVVSTFSGACCDLIAQRYVRSLTQIVKEFNGLPWAYLGNAQLHLAATPQAERYLQEAYIMAVENNCVADAYCLTSVVGISQLENLRKQVGISTPIKERLFDSISLAKRQLEQELAVHLPATMVKTG</sequence>
<dbReference type="Proteomes" id="UP000006322">
    <property type="component" value="Unassembled WGS sequence"/>
</dbReference>
<dbReference type="RefSeq" id="WP_007105722.1">
    <property type="nucleotide sequence ID" value="NZ_BAER01000083.1"/>
</dbReference>
<keyword evidence="2" id="KW-1185">Reference proteome</keyword>
<evidence type="ECO:0000313" key="2">
    <source>
        <dbReference type="Proteomes" id="UP000006322"/>
    </source>
</evidence>
<comment type="caution">
    <text evidence="1">The sequence shown here is derived from an EMBL/GenBank/DDBJ whole genome shotgun (WGS) entry which is preliminary data.</text>
</comment>